<evidence type="ECO:0000256" key="1">
    <source>
        <dbReference type="ARBA" id="ARBA00004479"/>
    </source>
</evidence>
<dbReference type="EMBL" id="JAPWTK010000004">
    <property type="protein sequence ID" value="KAJ8961791.1"/>
    <property type="molecule type" value="Genomic_DNA"/>
</dbReference>
<dbReference type="Proteomes" id="UP001162162">
    <property type="component" value="Unassembled WGS sequence"/>
</dbReference>
<feature type="chain" id="PRO_5043395582" description="GOLD domain-containing protein" evidence="10">
    <location>
        <begin position="20"/>
        <end position="194"/>
    </location>
</feature>
<comment type="subcellular location">
    <subcellularLocation>
        <location evidence="8">Endomembrane system</location>
        <topology evidence="8">Single-pass membrane protein</topology>
    </subcellularLocation>
    <subcellularLocation>
        <location evidence="1 9">Membrane</location>
        <topology evidence="1 9">Single-pass type I membrane protein</topology>
    </subcellularLocation>
</comment>
<dbReference type="Gene3D" id="2.60.120.680">
    <property type="entry name" value="GOLD domain"/>
    <property type="match status" value="1"/>
</dbReference>
<feature type="domain" description="GOLD" evidence="11">
    <location>
        <begin position="33"/>
        <end position="117"/>
    </location>
</feature>
<dbReference type="PROSITE" id="PS50866">
    <property type="entry name" value="GOLD"/>
    <property type="match status" value="1"/>
</dbReference>
<keyword evidence="7" id="KW-0472">Membrane</keyword>
<sequence length="194" mass="22343">MKQYFIIFTILLLLRVVEPIEKEITVNIDAGKEDCFFQAAKQGDVIDLDYQVIDGGHGDLDITFHLVDPNGRILVAEYKKSENTHRAEVSVTGDYKFCFDNTFSSFNSKTVFFELVIEGNDENEWGSDENLDFGIQADQIYEMKIQDVQEIINNVRNQVSKIRHLQELIKSTEARDRNLAKRITLKSTHILFCS</sequence>
<evidence type="ECO:0000256" key="4">
    <source>
        <dbReference type="ARBA" id="ARBA00022692"/>
    </source>
</evidence>
<keyword evidence="3" id="KW-0217">Developmental protein</keyword>
<gene>
    <name evidence="12" type="ORF">NQ318_021393</name>
</gene>
<dbReference type="PANTHER" id="PTHR22811">
    <property type="entry name" value="TRANSMEMBRANE EMP24 DOMAIN-CONTAINING PROTEIN"/>
    <property type="match status" value="1"/>
</dbReference>
<name>A0AAV8ZCI1_9CUCU</name>
<evidence type="ECO:0000256" key="6">
    <source>
        <dbReference type="ARBA" id="ARBA00022989"/>
    </source>
</evidence>
<evidence type="ECO:0000256" key="2">
    <source>
        <dbReference type="ARBA" id="ARBA00007104"/>
    </source>
</evidence>
<keyword evidence="13" id="KW-1185">Reference proteome</keyword>
<feature type="signal peptide" evidence="10">
    <location>
        <begin position="1"/>
        <end position="19"/>
    </location>
</feature>
<dbReference type="InterPro" id="IPR009038">
    <property type="entry name" value="GOLD_dom"/>
</dbReference>
<evidence type="ECO:0000313" key="13">
    <source>
        <dbReference type="Proteomes" id="UP001162162"/>
    </source>
</evidence>
<protein>
    <recommendedName>
        <fullName evidence="11">GOLD domain-containing protein</fullName>
    </recommendedName>
</protein>
<reference evidence="12" key="1">
    <citation type="journal article" date="2023" name="Insect Mol. Biol.">
        <title>Genome sequencing provides insights into the evolution of gene families encoding plant cell wall-degrading enzymes in longhorned beetles.</title>
        <authorList>
            <person name="Shin N.R."/>
            <person name="Okamura Y."/>
            <person name="Kirsch R."/>
            <person name="Pauchet Y."/>
        </authorList>
    </citation>
    <scope>NUCLEOTIDE SEQUENCE</scope>
    <source>
        <strain evidence="12">AMC_N1</strain>
    </source>
</reference>
<proteinExistence type="inferred from homology"/>
<evidence type="ECO:0000256" key="9">
    <source>
        <dbReference type="RuleBase" id="RU003827"/>
    </source>
</evidence>
<dbReference type="Pfam" id="PF01105">
    <property type="entry name" value="EMP24_GP25L"/>
    <property type="match status" value="1"/>
</dbReference>
<comment type="similarity">
    <text evidence="2 9">Belongs to the EMP24/GP25L family.</text>
</comment>
<comment type="caution">
    <text evidence="12">The sequence shown here is derived from an EMBL/GenBank/DDBJ whole genome shotgun (WGS) entry which is preliminary data.</text>
</comment>
<evidence type="ECO:0000256" key="3">
    <source>
        <dbReference type="ARBA" id="ARBA00022473"/>
    </source>
</evidence>
<keyword evidence="6" id="KW-1133">Transmembrane helix</keyword>
<dbReference type="GO" id="GO:0016020">
    <property type="term" value="C:membrane"/>
    <property type="evidence" value="ECO:0007669"/>
    <property type="project" value="UniProtKB-SubCell"/>
</dbReference>
<evidence type="ECO:0000256" key="5">
    <source>
        <dbReference type="ARBA" id="ARBA00022729"/>
    </source>
</evidence>
<dbReference type="SUPFAM" id="SSF101576">
    <property type="entry name" value="Supernatant protein factor (SPF), C-terminal domain"/>
    <property type="match status" value="1"/>
</dbReference>
<keyword evidence="5 10" id="KW-0732">Signal</keyword>
<dbReference type="InterPro" id="IPR036598">
    <property type="entry name" value="GOLD_dom_sf"/>
</dbReference>
<accession>A0AAV8ZCI1</accession>
<dbReference type="SMART" id="SM01190">
    <property type="entry name" value="EMP24_GP25L"/>
    <property type="match status" value="1"/>
</dbReference>
<evidence type="ECO:0000313" key="12">
    <source>
        <dbReference type="EMBL" id="KAJ8961791.1"/>
    </source>
</evidence>
<organism evidence="12 13">
    <name type="scientific">Aromia moschata</name>
    <dbReference type="NCBI Taxonomy" id="1265417"/>
    <lineage>
        <taxon>Eukaryota</taxon>
        <taxon>Metazoa</taxon>
        <taxon>Ecdysozoa</taxon>
        <taxon>Arthropoda</taxon>
        <taxon>Hexapoda</taxon>
        <taxon>Insecta</taxon>
        <taxon>Pterygota</taxon>
        <taxon>Neoptera</taxon>
        <taxon>Endopterygota</taxon>
        <taxon>Coleoptera</taxon>
        <taxon>Polyphaga</taxon>
        <taxon>Cucujiformia</taxon>
        <taxon>Chrysomeloidea</taxon>
        <taxon>Cerambycidae</taxon>
        <taxon>Cerambycinae</taxon>
        <taxon>Callichromatini</taxon>
        <taxon>Aromia</taxon>
    </lineage>
</organism>
<evidence type="ECO:0000256" key="10">
    <source>
        <dbReference type="SAM" id="SignalP"/>
    </source>
</evidence>
<evidence type="ECO:0000256" key="8">
    <source>
        <dbReference type="ARBA" id="ARBA00037847"/>
    </source>
</evidence>
<keyword evidence="4 9" id="KW-0812">Transmembrane</keyword>
<evidence type="ECO:0000256" key="7">
    <source>
        <dbReference type="ARBA" id="ARBA00023136"/>
    </source>
</evidence>
<dbReference type="GO" id="GO:0012505">
    <property type="term" value="C:endomembrane system"/>
    <property type="evidence" value="ECO:0007669"/>
    <property type="project" value="UniProtKB-SubCell"/>
</dbReference>
<evidence type="ECO:0000259" key="11">
    <source>
        <dbReference type="PROSITE" id="PS50866"/>
    </source>
</evidence>
<dbReference type="InterPro" id="IPR015720">
    <property type="entry name" value="Emp24-like"/>
</dbReference>
<dbReference type="AlphaFoldDB" id="A0AAV8ZCI1"/>